<feature type="non-terminal residue" evidence="7">
    <location>
        <position position="1"/>
    </location>
</feature>
<sequence length="232" mass="27215">NKGREVGLHRIAREFDNYEDYLDSQITDTDLFYLEDEELARKLVEFGYRGSGEVIKREDFERKKEELILEDEKKTHIKKALDHEGLNIAEPCLVALAEREEINRRGNLSTIIFIRDISTKGHEISGYIDYAHRLKTEDFVPYFSGKKRLLPRVGDLSYFNWESQYISSTSSPNYKVIAENPNGLLFKNKRDRNIIVIDPWSQIAGDNTTRTVIQTSEYKQFVLYDHITRRKT</sequence>
<evidence type="ECO:0000256" key="2">
    <source>
        <dbReference type="ARBA" id="ARBA00004123"/>
    </source>
</evidence>
<dbReference type="EMBL" id="CABIJS010000388">
    <property type="protein sequence ID" value="VUZ50651.1"/>
    <property type="molecule type" value="Genomic_DNA"/>
</dbReference>
<evidence type="ECO:0000256" key="4">
    <source>
        <dbReference type="ARBA" id="ARBA00021436"/>
    </source>
</evidence>
<dbReference type="GO" id="GO:0005634">
    <property type="term" value="C:nucleus"/>
    <property type="evidence" value="ECO:0007669"/>
    <property type="project" value="UniProtKB-SubCell"/>
</dbReference>
<keyword evidence="6" id="KW-0539">Nucleus</keyword>
<proteinExistence type="predicted"/>
<dbReference type="InterPro" id="IPR027887">
    <property type="entry name" value="DUF4464"/>
</dbReference>
<evidence type="ECO:0000256" key="3">
    <source>
        <dbReference type="ARBA" id="ARBA00004496"/>
    </source>
</evidence>
<comment type="function">
    <text evidence="1">May be involved in spermatogenesis.</text>
</comment>
<evidence type="ECO:0000256" key="1">
    <source>
        <dbReference type="ARBA" id="ARBA00003056"/>
    </source>
</evidence>
<evidence type="ECO:0000313" key="7">
    <source>
        <dbReference type="EMBL" id="VUZ50651.1"/>
    </source>
</evidence>
<evidence type="ECO:0000256" key="6">
    <source>
        <dbReference type="ARBA" id="ARBA00023242"/>
    </source>
</evidence>
<gene>
    <name evidence="7" type="ORF">WMSIL1_LOCUS9540</name>
</gene>
<evidence type="ECO:0000313" key="8">
    <source>
        <dbReference type="Proteomes" id="UP000321570"/>
    </source>
</evidence>
<keyword evidence="8" id="KW-1185">Reference proteome</keyword>
<dbReference type="GO" id="GO:0005737">
    <property type="term" value="C:cytoplasm"/>
    <property type="evidence" value="ECO:0007669"/>
    <property type="project" value="UniProtKB-SubCell"/>
</dbReference>
<dbReference type="AlphaFoldDB" id="A0A564YTQ1"/>
<name>A0A564YTQ1_HYMDI</name>
<evidence type="ECO:0000256" key="5">
    <source>
        <dbReference type="ARBA" id="ARBA00022490"/>
    </source>
</evidence>
<protein>
    <recommendedName>
        <fullName evidence="4">Cilia- and flagella-associated protein 299</fullName>
    </recommendedName>
</protein>
<dbReference type="Proteomes" id="UP000321570">
    <property type="component" value="Unassembled WGS sequence"/>
</dbReference>
<keyword evidence="5" id="KW-0963">Cytoplasm</keyword>
<organism evidence="7 8">
    <name type="scientific">Hymenolepis diminuta</name>
    <name type="common">Rat tapeworm</name>
    <dbReference type="NCBI Taxonomy" id="6216"/>
    <lineage>
        <taxon>Eukaryota</taxon>
        <taxon>Metazoa</taxon>
        <taxon>Spiralia</taxon>
        <taxon>Lophotrochozoa</taxon>
        <taxon>Platyhelminthes</taxon>
        <taxon>Cestoda</taxon>
        <taxon>Eucestoda</taxon>
        <taxon>Cyclophyllidea</taxon>
        <taxon>Hymenolepididae</taxon>
        <taxon>Hymenolepis</taxon>
    </lineage>
</organism>
<accession>A0A564YTQ1</accession>
<dbReference type="PANTHER" id="PTHR33588">
    <property type="entry name" value="CILIA- AND FLAGELLA-ASSOCIATED PROTEIN 299"/>
    <property type="match status" value="1"/>
</dbReference>
<reference evidence="7 8" key="1">
    <citation type="submission" date="2019-07" db="EMBL/GenBank/DDBJ databases">
        <authorList>
            <person name="Jastrzebski P J."/>
            <person name="Paukszto L."/>
            <person name="Jastrzebski P J."/>
        </authorList>
    </citation>
    <scope>NUCLEOTIDE SEQUENCE [LARGE SCALE GENOMIC DNA]</scope>
    <source>
        <strain evidence="7 8">WMS-il1</strain>
    </source>
</reference>
<dbReference type="PANTHER" id="PTHR33588:SF1">
    <property type="entry name" value="CILIA- AND FLAGELLA-ASSOCIATED PROTEIN 299"/>
    <property type="match status" value="1"/>
</dbReference>
<dbReference type="Pfam" id="PF14713">
    <property type="entry name" value="DUF4464"/>
    <property type="match status" value="1"/>
</dbReference>
<comment type="subcellular location">
    <subcellularLocation>
        <location evidence="3">Cytoplasm</location>
    </subcellularLocation>
    <subcellularLocation>
        <location evidence="2">Nucleus</location>
    </subcellularLocation>
</comment>